<dbReference type="EMBL" id="FNCY01000027">
    <property type="protein sequence ID" value="SDI73624.1"/>
    <property type="molecule type" value="Genomic_DNA"/>
</dbReference>
<dbReference type="Proteomes" id="UP000198607">
    <property type="component" value="Unassembled WGS sequence"/>
</dbReference>
<proteinExistence type="inferred from homology"/>
<comment type="similarity">
    <text evidence="1">Belongs to the short-chain dehydrogenases/reductases (SDR) family.</text>
</comment>
<dbReference type="InterPro" id="IPR036291">
    <property type="entry name" value="NAD(P)-bd_dom_sf"/>
</dbReference>
<dbReference type="OrthoDB" id="7064009at2"/>
<reference evidence="6 7" key="1">
    <citation type="submission" date="2016-10" db="EMBL/GenBank/DDBJ databases">
        <authorList>
            <person name="de Groot N.N."/>
        </authorList>
    </citation>
    <scope>NUCLEOTIDE SEQUENCE [LARGE SCALE GENOMIC DNA]</scope>
    <source>
        <strain evidence="6 7">DSM 5885</strain>
    </source>
</reference>
<dbReference type="NCBIfam" id="NF005559">
    <property type="entry name" value="PRK07231.1"/>
    <property type="match status" value="1"/>
</dbReference>
<dbReference type="SUPFAM" id="SSF51735">
    <property type="entry name" value="NAD(P)-binding Rossmann-fold domains"/>
    <property type="match status" value="1"/>
</dbReference>
<sequence>MRLQHKTALITGGAQGLGAAIARRFAEEGARVVICDLNAEIGEATAATLGGGAFFQRLDVACEADWKAAMAAVAERFGRLDILVNNAGINIREPIEEMAEGNFDKMLAINVKGPFLGIKHAIPLMRKGGGGSIINMSSICGLVGHKYTTEAYTVTKGAVTLLTKTVGVRYAKDNIRCNSIHPSTVDTPLVQILFQDPSKKEERLGEVPLGRLATERDVANAALYLASDEAAFLNGVALPVDGGLTAY</sequence>
<dbReference type="STRING" id="83767.SAMN05660652_03963"/>
<dbReference type="InterPro" id="IPR002347">
    <property type="entry name" value="SDR_fam"/>
</dbReference>
<name>A0A1G8N0B0_9RHOO</name>
<keyword evidence="7" id="KW-1185">Reference proteome</keyword>
<dbReference type="InterPro" id="IPR020904">
    <property type="entry name" value="Sc_DH/Rdtase_CS"/>
</dbReference>
<dbReference type="PRINTS" id="PR00080">
    <property type="entry name" value="SDRFAMILY"/>
</dbReference>
<organism evidence="6 7">
    <name type="scientific">Propionivibrio dicarboxylicus</name>
    <dbReference type="NCBI Taxonomy" id="83767"/>
    <lineage>
        <taxon>Bacteria</taxon>
        <taxon>Pseudomonadati</taxon>
        <taxon>Pseudomonadota</taxon>
        <taxon>Betaproteobacteria</taxon>
        <taxon>Rhodocyclales</taxon>
        <taxon>Rhodocyclaceae</taxon>
        <taxon>Propionivibrio</taxon>
    </lineage>
</organism>
<gene>
    <name evidence="6" type="ORF">SAMN05660652_03963</name>
</gene>
<dbReference type="Gene3D" id="3.40.50.720">
    <property type="entry name" value="NAD(P)-binding Rossmann-like Domain"/>
    <property type="match status" value="1"/>
</dbReference>
<dbReference type="Pfam" id="PF13561">
    <property type="entry name" value="adh_short_C2"/>
    <property type="match status" value="1"/>
</dbReference>
<dbReference type="FunFam" id="3.40.50.720:FF:000084">
    <property type="entry name" value="Short-chain dehydrogenase reductase"/>
    <property type="match status" value="1"/>
</dbReference>
<protein>
    <submittedName>
        <fullName evidence="6">Cyclopentanol dehydrogenase</fullName>
    </submittedName>
</protein>
<dbReference type="PROSITE" id="PS00061">
    <property type="entry name" value="ADH_SHORT"/>
    <property type="match status" value="1"/>
</dbReference>
<dbReference type="PANTHER" id="PTHR43180:SF28">
    <property type="entry name" value="NAD(P)-BINDING ROSSMANN-FOLD SUPERFAMILY PROTEIN"/>
    <property type="match status" value="1"/>
</dbReference>
<dbReference type="AlphaFoldDB" id="A0A1G8N0B0"/>
<keyword evidence="4" id="KW-0443">Lipid metabolism</keyword>
<dbReference type="GO" id="GO:0008202">
    <property type="term" value="P:steroid metabolic process"/>
    <property type="evidence" value="ECO:0007669"/>
    <property type="project" value="UniProtKB-KW"/>
</dbReference>
<evidence type="ECO:0000313" key="6">
    <source>
        <dbReference type="EMBL" id="SDI73624.1"/>
    </source>
</evidence>
<evidence type="ECO:0000313" key="7">
    <source>
        <dbReference type="Proteomes" id="UP000198607"/>
    </source>
</evidence>
<keyword evidence="3" id="KW-0520">NAD</keyword>
<dbReference type="PRINTS" id="PR00081">
    <property type="entry name" value="GDHRDH"/>
</dbReference>
<dbReference type="GO" id="GO:0016491">
    <property type="term" value="F:oxidoreductase activity"/>
    <property type="evidence" value="ECO:0007669"/>
    <property type="project" value="UniProtKB-KW"/>
</dbReference>
<evidence type="ECO:0000256" key="1">
    <source>
        <dbReference type="ARBA" id="ARBA00006484"/>
    </source>
</evidence>
<evidence type="ECO:0000256" key="3">
    <source>
        <dbReference type="ARBA" id="ARBA00023027"/>
    </source>
</evidence>
<dbReference type="RefSeq" id="WP_091940412.1">
    <property type="nucleotide sequence ID" value="NZ_FNCY01000027.1"/>
</dbReference>
<keyword evidence="5" id="KW-0753">Steroid metabolism</keyword>
<evidence type="ECO:0000256" key="4">
    <source>
        <dbReference type="ARBA" id="ARBA00023098"/>
    </source>
</evidence>
<dbReference type="PANTHER" id="PTHR43180">
    <property type="entry name" value="3-OXOACYL-(ACYL-CARRIER-PROTEIN) REDUCTASE (AFU_ORTHOLOGUE AFUA_6G11210)"/>
    <property type="match status" value="1"/>
</dbReference>
<evidence type="ECO:0000256" key="2">
    <source>
        <dbReference type="ARBA" id="ARBA00023002"/>
    </source>
</evidence>
<keyword evidence="2" id="KW-0560">Oxidoreductase</keyword>
<accession>A0A1G8N0B0</accession>
<evidence type="ECO:0000256" key="5">
    <source>
        <dbReference type="ARBA" id="ARBA00023221"/>
    </source>
</evidence>